<organism evidence="14 15">
    <name type="scientific">Microbaculum marinisediminis</name>
    <dbReference type="NCBI Taxonomy" id="2931392"/>
    <lineage>
        <taxon>Bacteria</taxon>
        <taxon>Pseudomonadati</taxon>
        <taxon>Pseudomonadota</taxon>
        <taxon>Alphaproteobacteria</taxon>
        <taxon>Hyphomicrobiales</taxon>
        <taxon>Tepidamorphaceae</taxon>
        <taxon>Microbaculum</taxon>
    </lineage>
</organism>
<keyword evidence="4" id="KW-0479">Metal-binding</keyword>
<feature type="compositionally biased region" description="Low complexity" evidence="12">
    <location>
        <begin position="289"/>
        <end position="304"/>
    </location>
</feature>
<evidence type="ECO:0000256" key="2">
    <source>
        <dbReference type="ARBA" id="ARBA00004776"/>
    </source>
</evidence>
<evidence type="ECO:0000256" key="11">
    <source>
        <dbReference type="ARBA" id="ARBA00093666"/>
    </source>
</evidence>
<evidence type="ECO:0000256" key="1">
    <source>
        <dbReference type="ARBA" id="ARBA00001947"/>
    </source>
</evidence>
<evidence type="ECO:0000256" key="7">
    <source>
        <dbReference type="ARBA" id="ARBA00022833"/>
    </source>
</evidence>
<accession>A0AAW5QUW4</accession>
<comment type="caution">
    <text evidence="14">The sequence shown here is derived from an EMBL/GenBank/DDBJ whole genome shotgun (WGS) entry which is preliminary data.</text>
</comment>
<gene>
    <name evidence="14" type="ORF">MUB46_07380</name>
</gene>
<evidence type="ECO:0000313" key="14">
    <source>
        <dbReference type="EMBL" id="MCT8971672.1"/>
    </source>
</evidence>
<dbReference type="GO" id="GO:0046872">
    <property type="term" value="F:metal ion binding"/>
    <property type="evidence" value="ECO:0007669"/>
    <property type="project" value="UniProtKB-KW"/>
</dbReference>
<keyword evidence="5 13" id="KW-0732">Signal</keyword>
<dbReference type="GO" id="GO:0008237">
    <property type="term" value="F:metallopeptidase activity"/>
    <property type="evidence" value="ECO:0007669"/>
    <property type="project" value="UniProtKB-KW"/>
</dbReference>
<dbReference type="Pfam" id="PF05951">
    <property type="entry name" value="Peptidase_M15_2"/>
    <property type="match status" value="1"/>
</dbReference>
<evidence type="ECO:0000313" key="15">
    <source>
        <dbReference type="Proteomes" id="UP001320898"/>
    </source>
</evidence>
<comment type="pathway">
    <text evidence="2">Cell wall biogenesis; cell wall polysaccharide biosynthesis.</text>
</comment>
<keyword evidence="7" id="KW-0862">Zinc</keyword>
<dbReference type="EMBL" id="JALIDZ010000003">
    <property type="protein sequence ID" value="MCT8971672.1"/>
    <property type="molecule type" value="Genomic_DNA"/>
</dbReference>
<evidence type="ECO:0000256" key="12">
    <source>
        <dbReference type="SAM" id="MobiDB-lite"/>
    </source>
</evidence>
<evidence type="ECO:0000256" key="10">
    <source>
        <dbReference type="ARBA" id="ARBA00093448"/>
    </source>
</evidence>
<dbReference type="AlphaFoldDB" id="A0AAW5QUW4"/>
<dbReference type="InterPro" id="IPR009045">
    <property type="entry name" value="Zn_M74/Hedgehog-like"/>
</dbReference>
<comment type="cofactor">
    <cofactor evidence="1">
        <name>Zn(2+)</name>
        <dbReference type="ChEBI" id="CHEBI:29105"/>
    </cofactor>
</comment>
<dbReference type="InterPro" id="IPR010275">
    <property type="entry name" value="MepK"/>
</dbReference>
<feature type="chain" id="PRO_5044026066" description="Murein endopeptidase K" evidence="13">
    <location>
        <begin position="20"/>
        <end position="558"/>
    </location>
</feature>
<dbReference type="PANTHER" id="PTHR37425">
    <property type="match status" value="1"/>
</dbReference>
<dbReference type="SUPFAM" id="SSF55166">
    <property type="entry name" value="Hedgehog/DD-peptidase"/>
    <property type="match status" value="1"/>
</dbReference>
<feature type="region of interest" description="Disordered" evidence="12">
    <location>
        <begin position="194"/>
        <end position="236"/>
    </location>
</feature>
<keyword evidence="3" id="KW-0645">Protease</keyword>
<proteinExistence type="inferred from homology"/>
<comment type="similarity">
    <text evidence="10">Belongs to the peptidase M15 family.</text>
</comment>
<evidence type="ECO:0000256" key="5">
    <source>
        <dbReference type="ARBA" id="ARBA00022729"/>
    </source>
</evidence>
<feature type="signal peptide" evidence="13">
    <location>
        <begin position="1"/>
        <end position="19"/>
    </location>
</feature>
<sequence length="558" mass="58511">MRSVARAVCAFALYGLAFVAIDGLTAEARSETRTLSFKQLHTGETVTITFKRNGRYDSEGLKKINYILRDWRRNESTTMDPALLDLVWEVRNAVGSQAPVYVLSGYRSPVTNAMLRSRSRGVAKTSQHMVGKALDFYLPGVPLQKLRETALKFQGGGVGYYPTSGSPFVHMDTGSVRHWPRMTRQQLAKLFPDGKTLHIPSDGKPMPGYNQAVASVQSGARSRTASASSSSSGSRQVAVANYPRLDPSVAITPAAVARSTGGSTSGGRSLIAALFESGEDGDEEGASNAPAKAAPTPAAEVAPTPATPAPAPQVPTVVASLADAPMPRTKPLADVPAVAALPDAPIPTPKPVLVAMAEPASESAATETPLVTASVSPQAIAAQMPRARPLMAGTDAIGMLIARGGDGAATPAPLAPEREPTTATALASTGPIAEMPPFAATFTGSEIPVRDRPVLVAIDYRPQALLPYLGGDNSLRGERFVVLRHPDQTDLGALTAVSGPVVVNRFAAGPQLIYPMRRFTGPAVAPVATRTYEFASLADTMTTGSVSDRRAERAATLR</sequence>
<name>A0AAW5QUW4_9HYPH</name>
<dbReference type="PANTHER" id="PTHR37425:SF1">
    <property type="entry name" value="OUTER MEMBRANE PROTEIN"/>
    <property type="match status" value="1"/>
</dbReference>
<reference evidence="14 15" key="1">
    <citation type="submission" date="2022-04" db="EMBL/GenBank/DDBJ databases">
        <authorList>
            <person name="Ye Y.-Q."/>
            <person name="Du Z.-J."/>
        </authorList>
    </citation>
    <scope>NUCLEOTIDE SEQUENCE [LARGE SCALE GENOMIC DNA]</scope>
    <source>
        <strain evidence="14 15">A6E488</strain>
    </source>
</reference>
<evidence type="ECO:0000256" key="3">
    <source>
        <dbReference type="ARBA" id="ARBA00022670"/>
    </source>
</evidence>
<feature type="compositionally biased region" description="Low complexity" evidence="12">
    <location>
        <begin position="218"/>
        <end position="235"/>
    </location>
</feature>
<keyword evidence="15" id="KW-1185">Reference proteome</keyword>
<evidence type="ECO:0000256" key="13">
    <source>
        <dbReference type="SAM" id="SignalP"/>
    </source>
</evidence>
<dbReference type="RefSeq" id="WP_261615246.1">
    <property type="nucleotide sequence ID" value="NZ_JALIDZ010000003.1"/>
</dbReference>
<dbReference type="GO" id="GO:0006508">
    <property type="term" value="P:proteolysis"/>
    <property type="evidence" value="ECO:0007669"/>
    <property type="project" value="UniProtKB-KW"/>
</dbReference>
<evidence type="ECO:0000256" key="4">
    <source>
        <dbReference type="ARBA" id="ARBA00022723"/>
    </source>
</evidence>
<dbReference type="Proteomes" id="UP001320898">
    <property type="component" value="Unassembled WGS sequence"/>
</dbReference>
<dbReference type="Gene3D" id="3.30.1380.10">
    <property type="match status" value="1"/>
</dbReference>
<keyword evidence="6" id="KW-0378">Hydrolase</keyword>
<evidence type="ECO:0000256" key="9">
    <source>
        <dbReference type="ARBA" id="ARBA00023316"/>
    </source>
</evidence>
<evidence type="ECO:0000256" key="8">
    <source>
        <dbReference type="ARBA" id="ARBA00023049"/>
    </source>
</evidence>
<dbReference type="CDD" id="cd14844">
    <property type="entry name" value="Zn-DD-carboxypeptidase_like"/>
    <property type="match status" value="1"/>
</dbReference>
<protein>
    <recommendedName>
        <fullName evidence="11">Murein endopeptidase K</fullName>
    </recommendedName>
</protein>
<evidence type="ECO:0000256" key="6">
    <source>
        <dbReference type="ARBA" id="ARBA00022801"/>
    </source>
</evidence>
<keyword evidence="8" id="KW-0482">Metalloprotease</keyword>
<feature type="region of interest" description="Disordered" evidence="12">
    <location>
        <begin position="279"/>
        <end position="313"/>
    </location>
</feature>
<keyword evidence="9" id="KW-0961">Cell wall biogenesis/degradation</keyword>
<dbReference type="GO" id="GO:0071555">
    <property type="term" value="P:cell wall organization"/>
    <property type="evidence" value="ECO:0007669"/>
    <property type="project" value="UniProtKB-KW"/>
</dbReference>